<evidence type="ECO:0000313" key="2">
    <source>
        <dbReference type="EMBL" id="PIT96905.1"/>
    </source>
</evidence>
<keyword evidence="1" id="KW-0472">Membrane</keyword>
<feature type="transmembrane region" description="Helical" evidence="1">
    <location>
        <begin position="97"/>
        <end position="118"/>
    </location>
</feature>
<evidence type="ECO:0000313" key="3">
    <source>
        <dbReference type="Proteomes" id="UP000230481"/>
    </source>
</evidence>
<dbReference type="AlphaFoldDB" id="A0A2M6WVS6"/>
<gene>
    <name evidence="2" type="ORF">COT82_00730</name>
</gene>
<organism evidence="2 3">
    <name type="scientific">Candidatus Campbellbacteria bacterium CG10_big_fil_rev_8_21_14_0_10_35_52</name>
    <dbReference type="NCBI Taxonomy" id="1974527"/>
    <lineage>
        <taxon>Bacteria</taxon>
        <taxon>Candidatus Campbelliibacteriota</taxon>
    </lineage>
</organism>
<dbReference type="EMBL" id="PFAA01000017">
    <property type="protein sequence ID" value="PIT96905.1"/>
    <property type="molecule type" value="Genomic_DNA"/>
</dbReference>
<keyword evidence="1" id="KW-0812">Transmembrane</keyword>
<evidence type="ECO:0000256" key="1">
    <source>
        <dbReference type="SAM" id="Phobius"/>
    </source>
</evidence>
<proteinExistence type="predicted"/>
<reference evidence="3" key="1">
    <citation type="submission" date="2017-09" db="EMBL/GenBank/DDBJ databases">
        <title>Depth-based differentiation of microbial function through sediment-hosted aquifers and enrichment of novel symbionts in the deep terrestrial subsurface.</title>
        <authorList>
            <person name="Probst A.J."/>
            <person name="Ladd B."/>
            <person name="Jarett J.K."/>
            <person name="Geller-Mcgrath D.E."/>
            <person name="Sieber C.M.K."/>
            <person name="Emerson J.B."/>
            <person name="Anantharaman K."/>
            <person name="Thomas B.C."/>
            <person name="Malmstrom R."/>
            <person name="Stieglmeier M."/>
            <person name="Klingl A."/>
            <person name="Woyke T."/>
            <person name="Ryan C.M."/>
            <person name="Banfield J.F."/>
        </authorList>
    </citation>
    <scope>NUCLEOTIDE SEQUENCE [LARGE SCALE GENOMIC DNA]</scope>
</reference>
<comment type="caution">
    <text evidence="2">The sequence shown here is derived from an EMBL/GenBank/DDBJ whole genome shotgun (WGS) entry which is preliminary data.</text>
</comment>
<name>A0A2M6WVS6_9BACT</name>
<keyword evidence="1" id="KW-1133">Transmembrane helix</keyword>
<accession>A0A2M6WVS6</accession>
<sequence length="127" mass="14139">MTMTNNIFPELDGWDEIIHPHLTDKNLVSLIKATRKLVLSLANLRSATSSQLGYLQDKIECLQNNVSQVNESFAQLNVNIKKADESSTKLASALNRLTFGGVLVASVGILLVLVQFLFENKIWPFSH</sequence>
<protein>
    <submittedName>
        <fullName evidence="2">Uncharacterized protein</fullName>
    </submittedName>
</protein>
<dbReference type="Proteomes" id="UP000230481">
    <property type="component" value="Unassembled WGS sequence"/>
</dbReference>